<keyword evidence="2" id="KW-1185">Reference proteome</keyword>
<comment type="caution">
    <text evidence="1">The sequence shown here is derived from an EMBL/GenBank/DDBJ whole genome shotgun (WGS) entry which is preliminary data.</text>
</comment>
<organism evidence="1 2">
    <name type="scientific">Chitinophaga chungangae</name>
    <dbReference type="NCBI Taxonomy" id="2821488"/>
    <lineage>
        <taxon>Bacteria</taxon>
        <taxon>Pseudomonadati</taxon>
        <taxon>Bacteroidota</taxon>
        <taxon>Chitinophagia</taxon>
        <taxon>Chitinophagales</taxon>
        <taxon>Chitinophagaceae</taxon>
        <taxon>Chitinophaga</taxon>
    </lineage>
</organism>
<dbReference type="EMBL" id="JAGHKP010000005">
    <property type="protein sequence ID" value="MBO9155314.1"/>
    <property type="molecule type" value="Genomic_DNA"/>
</dbReference>
<dbReference type="PROSITE" id="PS51257">
    <property type="entry name" value="PROKAR_LIPOPROTEIN"/>
    <property type="match status" value="1"/>
</dbReference>
<dbReference type="RefSeq" id="WP_209148541.1">
    <property type="nucleotide sequence ID" value="NZ_JAGHKP010000005.1"/>
</dbReference>
<evidence type="ECO:0000313" key="1">
    <source>
        <dbReference type="EMBL" id="MBO9155314.1"/>
    </source>
</evidence>
<sequence length="133" mass="15496">MRYPAIISICLIAACNNAPQQVDCQRFRNGEFSYKATDSERRWTMIRKDSIQKEIDHSTGKIGTFAVRWITPCEYELKYISADPADPDSVVAERKNVRLRTKITRTGEDFYEFTSSREDETYQLTGIMRLIKK</sequence>
<evidence type="ECO:0000313" key="2">
    <source>
        <dbReference type="Proteomes" id="UP000679126"/>
    </source>
</evidence>
<reference evidence="2" key="1">
    <citation type="submission" date="2021-03" db="EMBL/GenBank/DDBJ databases">
        <title>Assistant Professor.</title>
        <authorList>
            <person name="Huq M.A."/>
        </authorList>
    </citation>
    <scope>NUCLEOTIDE SEQUENCE [LARGE SCALE GENOMIC DNA]</scope>
    <source>
        <strain evidence="2">MAH-28</strain>
    </source>
</reference>
<protein>
    <recommendedName>
        <fullName evidence="3">Lipoprotein</fullName>
    </recommendedName>
</protein>
<name>A0ABS3YKW6_9BACT</name>
<accession>A0ABS3YKW6</accession>
<proteinExistence type="predicted"/>
<dbReference type="Proteomes" id="UP000679126">
    <property type="component" value="Unassembled WGS sequence"/>
</dbReference>
<gene>
    <name evidence="1" type="ORF">J7I43_24010</name>
</gene>
<evidence type="ECO:0008006" key="3">
    <source>
        <dbReference type="Google" id="ProtNLM"/>
    </source>
</evidence>